<keyword evidence="4" id="KW-0547">Nucleotide-binding</keyword>
<dbReference type="InterPro" id="IPR015191">
    <property type="entry name" value="SelB_WHD4"/>
</dbReference>
<dbReference type="InterPro" id="IPR050055">
    <property type="entry name" value="EF-Tu_GTPase"/>
</dbReference>
<dbReference type="InterPro" id="IPR027417">
    <property type="entry name" value="P-loop_NTPase"/>
</dbReference>
<evidence type="ECO:0000256" key="3">
    <source>
        <dbReference type="ARBA" id="ARBA00022917"/>
    </source>
</evidence>
<dbReference type="PROSITE" id="PS51722">
    <property type="entry name" value="G_TR_2"/>
    <property type="match status" value="1"/>
</dbReference>
<dbReference type="GO" id="GO:0003746">
    <property type="term" value="F:translation elongation factor activity"/>
    <property type="evidence" value="ECO:0007669"/>
    <property type="project" value="UniProtKB-KW"/>
</dbReference>
<dbReference type="Gene3D" id="2.40.30.10">
    <property type="entry name" value="Translation factors"/>
    <property type="match status" value="1"/>
</dbReference>
<dbReference type="PANTHER" id="PTHR43721">
    <property type="entry name" value="ELONGATION FACTOR TU-RELATED"/>
    <property type="match status" value="1"/>
</dbReference>
<evidence type="ECO:0000313" key="6">
    <source>
        <dbReference type="EMBL" id="GAA2449360.1"/>
    </source>
</evidence>
<dbReference type="Gene3D" id="1.10.10.10">
    <property type="entry name" value="Winged helix-like DNA-binding domain superfamily/Winged helix DNA-binding domain"/>
    <property type="match status" value="1"/>
</dbReference>
<keyword evidence="7" id="KW-1185">Reference proteome</keyword>
<dbReference type="SUPFAM" id="SSF50447">
    <property type="entry name" value="Translation proteins"/>
    <property type="match status" value="1"/>
</dbReference>
<protein>
    <submittedName>
        <fullName evidence="6">Selenocysteine-specific translation elongation factor</fullName>
    </submittedName>
</protein>
<dbReference type="Pfam" id="PF00009">
    <property type="entry name" value="GTP_EFTU"/>
    <property type="match status" value="1"/>
</dbReference>
<dbReference type="InterPro" id="IPR036388">
    <property type="entry name" value="WH-like_DNA-bd_sf"/>
</dbReference>
<dbReference type="Pfam" id="PF09107">
    <property type="entry name" value="WHD_3rd_SelB"/>
    <property type="match status" value="1"/>
</dbReference>
<dbReference type="InterPro" id="IPR057335">
    <property type="entry name" value="Beta-barrel_SelB"/>
</dbReference>
<keyword evidence="6" id="KW-0251">Elongation factor</keyword>
<dbReference type="Gene3D" id="3.40.50.300">
    <property type="entry name" value="P-loop containing nucleotide triphosphate hydrolases"/>
    <property type="match status" value="1"/>
</dbReference>
<dbReference type="InterPro" id="IPR009000">
    <property type="entry name" value="Transl_B-barrel_sf"/>
</dbReference>
<name>A0ABN3K875_9ACTN</name>
<gene>
    <name evidence="6" type="primary">selB_1</name>
    <name evidence="6" type="ORF">GCM10010191_78680</name>
</gene>
<keyword evidence="2" id="KW-0963">Cytoplasm</keyword>
<dbReference type="SUPFAM" id="SSF46785">
    <property type="entry name" value="Winged helix' DNA-binding domain"/>
    <property type="match status" value="1"/>
</dbReference>
<keyword evidence="3" id="KW-0648">Protein biosynthesis</keyword>
<comment type="caution">
    <text evidence="6">The sequence shown here is derived from an EMBL/GenBank/DDBJ whole genome shotgun (WGS) entry which is preliminary data.</text>
</comment>
<dbReference type="InterPro" id="IPR004535">
    <property type="entry name" value="Transl_elong_SelB"/>
</dbReference>
<dbReference type="InterPro" id="IPR036390">
    <property type="entry name" value="WH_DNA-bd_sf"/>
</dbReference>
<dbReference type="Pfam" id="PF25461">
    <property type="entry name" value="Beta-barrel_SelB"/>
    <property type="match status" value="1"/>
</dbReference>
<comment type="subcellular location">
    <subcellularLocation>
        <location evidence="1">Cytoplasm</location>
    </subcellularLocation>
</comment>
<evidence type="ECO:0000256" key="2">
    <source>
        <dbReference type="ARBA" id="ARBA00022490"/>
    </source>
</evidence>
<accession>A0ABN3K875</accession>
<evidence type="ECO:0000256" key="4">
    <source>
        <dbReference type="ARBA" id="ARBA00023134"/>
    </source>
</evidence>
<feature type="domain" description="Tr-type G" evidence="5">
    <location>
        <begin position="4"/>
        <end position="174"/>
    </location>
</feature>
<keyword evidence="4" id="KW-0342">GTP-binding</keyword>
<reference evidence="6 7" key="1">
    <citation type="journal article" date="2019" name="Int. J. Syst. Evol. Microbiol.">
        <title>The Global Catalogue of Microorganisms (GCM) 10K type strain sequencing project: providing services to taxonomists for standard genome sequencing and annotation.</title>
        <authorList>
            <consortium name="The Broad Institute Genomics Platform"/>
            <consortium name="The Broad Institute Genome Sequencing Center for Infectious Disease"/>
            <person name="Wu L."/>
            <person name="Ma J."/>
        </authorList>
    </citation>
    <scope>NUCLEOTIDE SEQUENCE [LARGE SCALE GENOMIC DNA]</scope>
    <source>
        <strain evidence="6 7">JCM 3325</strain>
    </source>
</reference>
<dbReference type="CDD" id="cd04171">
    <property type="entry name" value="SelB"/>
    <property type="match status" value="1"/>
</dbReference>
<dbReference type="InterPro" id="IPR000795">
    <property type="entry name" value="T_Tr_GTP-bd_dom"/>
</dbReference>
<evidence type="ECO:0000259" key="5">
    <source>
        <dbReference type="PROSITE" id="PS51722"/>
    </source>
</evidence>
<dbReference type="SUPFAM" id="SSF52540">
    <property type="entry name" value="P-loop containing nucleoside triphosphate hydrolases"/>
    <property type="match status" value="1"/>
</dbReference>
<proteinExistence type="predicted"/>
<organism evidence="6 7">
    <name type="scientific">Actinomadura vinacea</name>
    <dbReference type="NCBI Taxonomy" id="115336"/>
    <lineage>
        <taxon>Bacteria</taxon>
        <taxon>Bacillati</taxon>
        <taxon>Actinomycetota</taxon>
        <taxon>Actinomycetes</taxon>
        <taxon>Streptosporangiales</taxon>
        <taxon>Thermomonosporaceae</taxon>
        <taxon>Actinomadura</taxon>
    </lineage>
</organism>
<dbReference type="NCBIfam" id="TIGR00475">
    <property type="entry name" value="selB"/>
    <property type="match status" value="1"/>
</dbReference>
<dbReference type="Proteomes" id="UP001501231">
    <property type="component" value="Unassembled WGS sequence"/>
</dbReference>
<sequence length="586" mass="62714">MRGNRVQVIATAGHVDHGKSTLLRALTGMEPDRWEEERRRGLTIDLGFVWTAEPGLAFVDVPGHERFLTNMLAGVGPVPAVLFAVAADAGWQAQSREHLEVLDALGIRHGLLAVTRADLADPAAARAQAVRELAGTGLAGLPAVAVSAVTGAGVPELRAELTRLAALLPAADPEADIRLWIDRVFTVTGRGTVVTGTLGAGTVRVGDRLRVAGGGEELRVRGLHTLKRPVERVTAPVRIAINVRGRAAGGLRRGDALLTPDRWLDDDVVDVRLTSAARTPPPRQLTFHVGAAAVPATVRPLGADFCRVTLRRPLPLRVGDRVLLRDPGDRRVLGATVMDVRPPRLRRRGAAADRAARLGRLTGTPDGAVLVRDHGLIRRADLIAMGVRPPAEPVTGDWVADPEHWAALGEGLTRTVEDHAARHPDDPGLPVEAARRLLDLPERSLVEALATGTPLRLRRGRLFAGRDVPTLPADLRRAVDEVRAELAGSPFRAPQADRLTALGLHSRALATAQAAGLLLCVADGIVLLPDAEEQAVRILGGLPQPFTVAQARQALGTTRRVALPLLQHLDRQGRTARVDDAHRRLR</sequence>
<evidence type="ECO:0000313" key="7">
    <source>
        <dbReference type="Proteomes" id="UP001501231"/>
    </source>
</evidence>
<evidence type="ECO:0000256" key="1">
    <source>
        <dbReference type="ARBA" id="ARBA00004496"/>
    </source>
</evidence>
<dbReference type="PANTHER" id="PTHR43721:SF22">
    <property type="entry name" value="ELONGATION FACTOR TU, MITOCHONDRIAL"/>
    <property type="match status" value="1"/>
</dbReference>
<dbReference type="EMBL" id="BAAARW010000037">
    <property type="protein sequence ID" value="GAA2449360.1"/>
    <property type="molecule type" value="Genomic_DNA"/>
</dbReference>